<dbReference type="KEGG" id="rbu:PG1C_07105"/>
<dbReference type="RefSeq" id="WP_202636839.1">
    <property type="nucleotide sequence ID" value="NZ_CP010554.1"/>
</dbReference>
<gene>
    <name evidence="2" type="ORF">PG1C_07105</name>
</gene>
<dbReference type="EMBL" id="CP010554">
    <property type="protein sequence ID" value="AJP48295.1"/>
    <property type="molecule type" value="Genomic_DNA"/>
</dbReference>
<feature type="signal peptide" evidence="1">
    <location>
        <begin position="1"/>
        <end position="20"/>
    </location>
</feature>
<keyword evidence="3" id="KW-1185">Reference proteome</keyword>
<organism evidence="2 3">
    <name type="scientific">Rugosibacter aromaticivorans</name>
    <dbReference type="NCBI Taxonomy" id="1565605"/>
    <lineage>
        <taxon>Bacteria</taxon>
        <taxon>Pseudomonadati</taxon>
        <taxon>Pseudomonadota</taxon>
        <taxon>Betaproteobacteria</taxon>
        <taxon>Nitrosomonadales</taxon>
        <taxon>Sterolibacteriaceae</taxon>
        <taxon>Rugosibacter</taxon>
    </lineage>
</organism>
<dbReference type="HOGENOM" id="CLU_136675_0_0_4"/>
<dbReference type="AlphaFoldDB" id="A0A0C5J8K7"/>
<proteinExistence type="predicted"/>
<feature type="chain" id="PRO_5002178645" evidence="1">
    <location>
        <begin position="21"/>
        <end position="167"/>
    </location>
</feature>
<protein>
    <submittedName>
        <fullName evidence="2">Uncharacterized protein</fullName>
    </submittedName>
</protein>
<sequence>MKKTLSVIATSMMLAFAVHAEDAHHPEQKTDATVAKAADQPSVTSGEAIKKMQGNVKKMRSQLDRIGKAKSDEERQRLMAEHMQTLRENMMAAKGMMGEGAACSMMKGGKGGMAGMGIMKDQGGEGSGHDAGMERMQQMEKRMDMMQMMMERMMQHQSGSDAMSEKK</sequence>
<reference evidence="2 3" key="1">
    <citation type="journal article" date="2015" name="Genome Announc.">
        <title>Complete Genome Sequence of a Novel Bacterium within the Family Rhodocyclaceae That Degrades Polycyclic Aromatic Hydrocarbons.</title>
        <authorList>
            <person name="Singleton D.R."/>
            <person name="Dickey A.N."/>
            <person name="Scholl E.H."/>
            <person name="Wright F.A."/>
            <person name="Aitken M.D."/>
        </authorList>
    </citation>
    <scope>NUCLEOTIDE SEQUENCE [LARGE SCALE GENOMIC DNA]</scope>
    <source>
        <strain evidence="3">PG1-Ca6</strain>
    </source>
</reference>
<dbReference type="PATRIC" id="fig|1565605.3.peg.1496"/>
<dbReference type="STRING" id="1565605.PG1C_07105"/>
<name>A0A0C5J8K7_9PROT</name>
<evidence type="ECO:0000256" key="1">
    <source>
        <dbReference type="SAM" id="SignalP"/>
    </source>
</evidence>
<accession>A0A0C5J8K7</accession>
<keyword evidence="1" id="KW-0732">Signal</keyword>
<dbReference type="Proteomes" id="UP000061603">
    <property type="component" value="Chromosome"/>
</dbReference>
<evidence type="ECO:0000313" key="2">
    <source>
        <dbReference type="EMBL" id="AJP48295.1"/>
    </source>
</evidence>
<evidence type="ECO:0000313" key="3">
    <source>
        <dbReference type="Proteomes" id="UP000061603"/>
    </source>
</evidence>